<gene>
    <name evidence="3" type="ORF">ARMGADRAFT_1073026</name>
</gene>
<keyword evidence="1" id="KW-0175">Coiled coil</keyword>
<sequence>MPLPSSASIIEVIFPSHVSRLWSWDAVNGFNDPHTPLQFTARCGETLRRNIFRASMHPSGGQPTTVIIKMSHTEEEFSRLQQEAKVYDQNLRNLQGTVVPKCYGLFATNNRGTKTGCLVLEYCATAKILNLDEYRQNVRAAINKIHQAGIIHGGVGRSSHILNTRDGVRIIDFANARRVDPKCASACEAQCKELVILKNWLVDGQHSDDMLQTTMTSTLPAVYMHPRQSQYADLKRSHRPARF</sequence>
<feature type="coiled-coil region" evidence="1">
    <location>
        <begin position="70"/>
        <end position="97"/>
    </location>
</feature>
<dbReference type="InterPro" id="IPR000719">
    <property type="entry name" value="Prot_kinase_dom"/>
</dbReference>
<dbReference type="PROSITE" id="PS50011">
    <property type="entry name" value="PROTEIN_KINASE_DOM"/>
    <property type="match status" value="1"/>
</dbReference>
<evidence type="ECO:0000256" key="1">
    <source>
        <dbReference type="SAM" id="Coils"/>
    </source>
</evidence>
<proteinExistence type="predicted"/>
<dbReference type="InParanoid" id="A0A2H3DZS3"/>
<feature type="domain" description="Protein kinase" evidence="2">
    <location>
        <begin position="37"/>
        <end position="243"/>
    </location>
</feature>
<dbReference type="OrthoDB" id="3182995at2759"/>
<dbReference type="InterPro" id="IPR011009">
    <property type="entry name" value="Kinase-like_dom_sf"/>
</dbReference>
<dbReference type="EMBL" id="KZ293646">
    <property type="protein sequence ID" value="PBL00686.1"/>
    <property type="molecule type" value="Genomic_DNA"/>
</dbReference>
<dbReference type="OMA" id="VYMHPRQ"/>
<dbReference type="GO" id="GO:0004672">
    <property type="term" value="F:protein kinase activity"/>
    <property type="evidence" value="ECO:0007669"/>
    <property type="project" value="InterPro"/>
</dbReference>
<evidence type="ECO:0000259" key="2">
    <source>
        <dbReference type="PROSITE" id="PS50011"/>
    </source>
</evidence>
<dbReference type="Gene3D" id="1.10.510.10">
    <property type="entry name" value="Transferase(Phosphotransferase) domain 1"/>
    <property type="match status" value="1"/>
</dbReference>
<organism evidence="3 4">
    <name type="scientific">Armillaria gallica</name>
    <name type="common">Bulbous honey fungus</name>
    <name type="synonym">Armillaria bulbosa</name>
    <dbReference type="NCBI Taxonomy" id="47427"/>
    <lineage>
        <taxon>Eukaryota</taxon>
        <taxon>Fungi</taxon>
        <taxon>Dikarya</taxon>
        <taxon>Basidiomycota</taxon>
        <taxon>Agaricomycotina</taxon>
        <taxon>Agaricomycetes</taxon>
        <taxon>Agaricomycetidae</taxon>
        <taxon>Agaricales</taxon>
        <taxon>Marasmiineae</taxon>
        <taxon>Physalacriaceae</taxon>
        <taxon>Armillaria</taxon>
    </lineage>
</organism>
<keyword evidence="4" id="KW-1185">Reference proteome</keyword>
<dbReference type="AlphaFoldDB" id="A0A2H3DZS3"/>
<dbReference type="SUPFAM" id="SSF56112">
    <property type="entry name" value="Protein kinase-like (PK-like)"/>
    <property type="match status" value="1"/>
</dbReference>
<accession>A0A2H3DZS3</accession>
<evidence type="ECO:0000313" key="4">
    <source>
        <dbReference type="Proteomes" id="UP000217790"/>
    </source>
</evidence>
<dbReference type="STRING" id="47427.A0A2H3DZS3"/>
<evidence type="ECO:0000313" key="3">
    <source>
        <dbReference type="EMBL" id="PBL00686.1"/>
    </source>
</evidence>
<reference evidence="4" key="1">
    <citation type="journal article" date="2017" name="Nat. Ecol. Evol.">
        <title>Genome expansion and lineage-specific genetic innovations in the forest pathogenic fungi Armillaria.</title>
        <authorList>
            <person name="Sipos G."/>
            <person name="Prasanna A.N."/>
            <person name="Walter M.C."/>
            <person name="O'Connor E."/>
            <person name="Balint B."/>
            <person name="Krizsan K."/>
            <person name="Kiss B."/>
            <person name="Hess J."/>
            <person name="Varga T."/>
            <person name="Slot J."/>
            <person name="Riley R."/>
            <person name="Boka B."/>
            <person name="Rigling D."/>
            <person name="Barry K."/>
            <person name="Lee J."/>
            <person name="Mihaltcheva S."/>
            <person name="LaButti K."/>
            <person name="Lipzen A."/>
            <person name="Waldron R."/>
            <person name="Moloney N.M."/>
            <person name="Sperisen C."/>
            <person name="Kredics L."/>
            <person name="Vagvoelgyi C."/>
            <person name="Patrignani A."/>
            <person name="Fitzpatrick D."/>
            <person name="Nagy I."/>
            <person name="Doyle S."/>
            <person name="Anderson J.B."/>
            <person name="Grigoriev I.V."/>
            <person name="Gueldener U."/>
            <person name="Muensterkoetter M."/>
            <person name="Nagy L.G."/>
        </authorList>
    </citation>
    <scope>NUCLEOTIDE SEQUENCE [LARGE SCALE GENOMIC DNA]</scope>
    <source>
        <strain evidence="4">Ar21-2</strain>
    </source>
</reference>
<protein>
    <recommendedName>
        <fullName evidence="2">Protein kinase domain-containing protein</fullName>
    </recommendedName>
</protein>
<name>A0A2H3DZS3_ARMGA</name>
<dbReference type="Proteomes" id="UP000217790">
    <property type="component" value="Unassembled WGS sequence"/>
</dbReference>
<dbReference type="GO" id="GO:0005524">
    <property type="term" value="F:ATP binding"/>
    <property type="evidence" value="ECO:0007669"/>
    <property type="project" value="InterPro"/>
</dbReference>